<comment type="caution">
    <text evidence="1">The sequence shown here is derived from an EMBL/GenBank/DDBJ whole genome shotgun (WGS) entry which is preliminary data.</text>
</comment>
<sequence>MLQLGQALKIDTSAVNRNKSTYRDYNFTVEVTDGQLIDSKIFYMRVYARKSLSHSVVWDKSMDYKIQINETNNALNKAFITSSSLKTGSTYLETYYSSTLPTLNVSKIGNAFWVTQNIANGKLYFDLSSIPTLDRQYVDAPYAEKLWLAESTAAWFLVFPVIYINRLLNDKFSEQIIILVIG</sequence>
<keyword evidence="2" id="KW-1185">Reference proteome</keyword>
<evidence type="ECO:0000313" key="2">
    <source>
        <dbReference type="Proteomes" id="UP001548189"/>
    </source>
</evidence>
<name>A0ABV2BUF1_9GAMM</name>
<organism evidence="1 2">
    <name type="scientific">Aliikangiella maris</name>
    <dbReference type="NCBI Taxonomy" id="3162458"/>
    <lineage>
        <taxon>Bacteria</taxon>
        <taxon>Pseudomonadati</taxon>
        <taxon>Pseudomonadota</taxon>
        <taxon>Gammaproteobacteria</taxon>
        <taxon>Oceanospirillales</taxon>
        <taxon>Pleioneaceae</taxon>
        <taxon>Aliikangiella</taxon>
    </lineage>
</organism>
<reference evidence="1 2" key="1">
    <citation type="submission" date="2024-06" db="EMBL/GenBank/DDBJ databases">
        <authorList>
            <person name="Li F."/>
        </authorList>
    </citation>
    <scope>NUCLEOTIDE SEQUENCE [LARGE SCALE GENOMIC DNA]</scope>
    <source>
        <strain evidence="1 2">GXAS 311</strain>
    </source>
</reference>
<accession>A0ABV2BUF1</accession>
<protein>
    <submittedName>
        <fullName evidence="1">Uncharacterized protein</fullName>
    </submittedName>
</protein>
<proteinExistence type="predicted"/>
<evidence type="ECO:0000313" key="1">
    <source>
        <dbReference type="EMBL" id="MET1255529.1"/>
    </source>
</evidence>
<dbReference type="EMBL" id="JBEVCJ010000011">
    <property type="protein sequence ID" value="MET1255529.1"/>
    <property type="molecule type" value="Genomic_DNA"/>
</dbReference>
<gene>
    <name evidence="1" type="ORF">ABVT43_10355</name>
</gene>
<dbReference type="Proteomes" id="UP001548189">
    <property type="component" value="Unassembled WGS sequence"/>
</dbReference>